<organism evidence="2 3">
    <name type="scientific">Lojkania enalia</name>
    <dbReference type="NCBI Taxonomy" id="147567"/>
    <lineage>
        <taxon>Eukaryota</taxon>
        <taxon>Fungi</taxon>
        <taxon>Dikarya</taxon>
        <taxon>Ascomycota</taxon>
        <taxon>Pezizomycotina</taxon>
        <taxon>Dothideomycetes</taxon>
        <taxon>Pleosporomycetidae</taxon>
        <taxon>Pleosporales</taxon>
        <taxon>Pleosporales incertae sedis</taxon>
        <taxon>Lojkania</taxon>
    </lineage>
</organism>
<dbReference type="AlphaFoldDB" id="A0A9P4K7A1"/>
<name>A0A9P4K7A1_9PLEO</name>
<proteinExistence type="predicted"/>
<sequence>MILFSKSPFDVFSSSILGLRLHNLAFAVFDPPTLNGKRLPLAMPIAISLSSFVYLFIRPTGIARYLVHRCAAAAVAIAC</sequence>
<evidence type="ECO:0000313" key="2">
    <source>
        <dbReference type="EMBL" id="KAF2263091.1"/>
    </source>
</evidence>
<reference evidence="3" key="1">
    <citation type="journal article" date="2020" name="Stud. Mycol.">
        <title>101 Dothideomycetes genomes: A test case for predicting lifestyles and emergence of pathogens.</title>
        <authorList>
            <person name="Haridas S."/>
            <person name="Albert R."/>
            <person name="Binder M."/>
            <person name="Bloem J."/>
            <person name="LaButti K."/>
            <person name="Salamov A."/>
            <person name="Andreopoulos B."/>
            <person name="Baker S."/>
            <person name="Barry K."/>
            <person name="Bills G."/>
            <person name="Bluhm B."/>
            <person name="Cannon C."/>
            <person name="Castanera R."/>
            <person name="Culley D."/>
            <person name="Daum C."/>
            <person name="Ezra D."/>
            <person name="Gonzalez J."/>
            <person name="Henrissat B."/>
            <person name="Kuo A."/>
            <person name="Liang C."/>
            <person name="Lipzen A."/>
            <person name="Lutzoni F."/>
            <person name="Magnuson J."/>
            <person name="Mondo S."/>
            <person name="Nolan M."/>
            <person name="Ohm R."/>
            <person name="Pangilinan J."/>
            <person name="Park H.-J."/>
            <person name="Ramirez L."/>
            <person name="Alfaro M."/>
            <person name="Sun H."/>
            <person name="Tritt A."/>
            <person name="Yoshinaga Y."/>
            <person name="Zwiers L.-H."/>
            <person name="Turgeon B."/>
            <person name="Goodwin S."/>
            <person name="Spatafora J."/>
            <person name="Crous P."/>
            <person name="Grigoriev I."/>
        </authorList>
    </citation>
    <scope>NUCLEOTIDE SEQUENCE [LARGE SCALE GENOMIC DNA]</scope>
    <source>
        <strain evidence="3">CBS 304.66</strain>
    </source>
</reference>
<accession>A0A9P4K7A1</accession>
<feature type="transmembrane region" description="Helical" evidence="1">
    <location>
        <begin position="39"/>
        <end position="57"/>
    </location>
</feature>
<comment type="caution">
    <text evidence="2">The sequence shown here is derived from an EMBL/GenBank/DDBJ whole genome shotgun (WGS) entry which is preliminary data.</text>
</comment>
<keyword evidence="1" id="KW-0812">Transmembrane</keyword>
<keyword evidence="1" id="KW-1133">Transmembrane helix</keyword>
<dbReference type="Proteomes" id="UP000800093">
    <property type="component" value="Unassembled WGS sequence"/>
</dbReference>
<keyword evidence="1" id="KW-0472">Membrane</keyword>
<protein>
    <submittedName>
        <fullName evidence="2">Uncharacterized protein</fullName>
    </submittedName>
</protein>
<evidence type="ECO:0000313" key="3">
    <source>
        <dbReference type="Proteomes" id="UP000800093"/>
    </source>
</evidence>
<evidence type="ECO:0000256" key="1">
    <source>
        <dbReference type="SAM" id="Phobius"/>
    </source>
</evidence>
<dbReference type="EMBL" id="ML986631">
    <property type="protein sequence ID" value="KAF2263091.1"/>
    <property type="molecule type" value="Genomic_DNA"/>
</dbReference>
<keyword evidence="3" id="KW-1185">Reference proteome</keyword>
<gene>
    <name evidence="2" type="ORF">CC78DRAFT_289554</name>
</gene>